<dbReference type="Pfam" id="PF01035">
    <property type="entry name" value="DNA_binding_1"/>
    <property type="match status" value="1"/>
</dbReference>
<reference evidence="3 4" key="1">
    <citation type="submission" date="2019-03" db="EMBL/GenBank/DDBJ databases">
        <authorList>
            <person name="Kim M.K.M."/>
        </authorList>
    </citation>
    <scope>NUCLEOTIDE SEQUENCE [LARGE SCALE GENOMIC DNA]</scope>
    <source>
        <strain evidence="3 4">18JY15-6</strain>
    </source>
</reference>
<keyword evidence="3" id="KW-0808">Transferase</keyword>
<dbReference type="Proteomes" id="UP000295453">
    <property type="component" value="Unassembled WGS sequence"/>
</dbReference>
<dbReference type="GO" id="GO:0006281">
    <property type="term" value="P:DNA repair"/>
    <property type="evidence" value="ECO:0007669"/>
    <property type="project" value="InterPro"/>
</dbReference>
<sequence>MTDEFTEDVLRLVEEIPPGRVLTYGTIARILGQGGPRGVGGVMKREGDGVAWWRVVRADGTLPAHLVIDAQEHWHLEGTPLRRGVVDVAAALWTPADEQPR</sequence>
<evidence type="ECO:0000259" key="2">
    <source>
        <dbReference type="Pfam" id="PF01035"/>
    </source>
</evidence>
<dbReference type="GO" id="GO:0008168">
    <property type="term" value="F:methyltransferase activity"/>
    <property type="evidence" value="ECO:0007669"/>
    <property type="project" value="UniProtKB-KW"/>
</dbReference>
<keyword evidence="4" id="KW-1185">Reference proteome</keyword>
<dbReference type="PANTHER" id="PTHR42942">
    <property type="entry name" value="6-O-METHYLGUANINE DNA METHYLTRANSFERASE"/>
    <property type="match status" value="1"/>
</dbReference>
<protein>
    <submittedName>
        <fullName evidence="3">Cysteine methyltransferase</fullName>
    </submittedName>
</protein>
<dbReference type="AlphaFoldDB" id="A0A4R1BUX9"/>
<keyword evidence="3" id="KW-0489">Methyltransferase</keyword>
<dbReference type="Gene3D" id="1.10.10.10">
    <property type="entry name" value="Winged helix-like DNA-binding domain superfamily/Winged helix DNA-binding domain"/>
    <property type="match status" value="1"/>
</dbReference>
<dbReference type="InterPro" id="IPR036388">
    <property type="entry name" value="WH-like_DNA-bd_sf"/>
</dbReference>
<dbReference type="GO" id="GO:0032259">
    <property type="term" value="P:methylation"/>
    <property type="evidence" value="ECO:0007669"/>
    <property type="project" value="UniProtKB-KW"/>
</dbReference>
<comment type="caution">
    <text evidence="3">The sequence shown here is derived from an EMBL/GenBank/DDBJ whole genome shotgun (WGS) entry which is preliminary data.</text>
</comment>
<organism evidence="3 4">
    <name type="scientific">Nocardioides jejuensis</name>
    <dbReference type="NCBI Taxonomy" id="2502782"/>
    <lineage>
        <taxon>Bacteria</taxon>
        <taxon>Bacillati</taxon>
        <taxon>Actinomycetota</taxon>
        <taxon>Actinomycetes</taxon>
        <taxon>Propionibacteriales</taxon>
        <taxon>Nocardioidaceae</taxon>
        <taxon>Nocardioides</taxon>
    </lineage>
</organism>
<dbReference type="OrthoDB" id="9132167at2"/>
<proteinExistence type="predicted"/>
<dbReference type="PANTHER" id="PTHR42942:SF1">
    <property type="entry name" value="ALKYLTRANSFERASE-LIKE PROTEIN 1"/>
    <property type="match status" value="1"/>
</dbReference>
<evidence type="ECO:0000256" key="1">
    <source>
        <dbReference type="ARBA" id="ARBA00022763"/>
    </source>
</evidence>
<gene>
    <name evidence="3" type="ORF">EPD65_14955</name>
</gene>
<dbReference type="RefSeq" id="WP_131585547.1">
    <property type="nucleotide sequence ID" value="NZ_SJZJ01000033.1"/>
</dbReference>
<evidence type="ECO:0000313" key="4">
    <source>
        <dbReference type="Proteomes" id="UP000295453"/>
    </source>
</evidence>
<dbReference type="EMBL" id="SJZJ01000033">
    <property type="protein sequence ID" value="TCJ21541.1"/>
    <property type="molecule type" value="Genomic_DNA"/>
</dbReference>
<evidence type="ECO:0000313" key="3">
    <source>
        <dbReference type="EMBL" id="TCJ21541.1"/>
    </source>
</evidence>
<accession>A0A4R1BUX9</accession>
<dbReference type="InterPro" id="IPR014048">
    <property type="entry name" value="MethylDNA_cys_MeTrfase_DNA-bd"/>
</dbReference>
<dbReference type="SUPFAM" id="SSF46767">
    <property type="entry name" value="Methylated DNA-protein cysteine methyltransferase, C-terminal domain"/>
    <property type="match status" value="1"/>
</dbReference>
<dbReference type="InterPro" id="IPR052520">
    <property type="entry name" value="ATL_DNA_repair"/>
</dbReference>
<feature type="domain" description="Methylated-DNA-[protein]-cysteine S-methyltransferase DNA binding" evidence="2">
    <location>
        <begin position="4"/>
        <end position="64"/>
    </location>
</feature>
<keyword evidence="1" id="KW-0227">DNA damage</keyword>
<name>A0A4R1BUX9_9ACTN</name>
<dbReference type="InterPro" id="IPR036217">
    <property type="entry name" value="MethylDNA_cys_MeTrfase_DNAb"/>
</dbReference>